<reference evidence="9 10" key="1">
    <citation type="journal article" date="2023" name="Microbiol. Resour. Announc.">
        <title>Complete Genome Sequence of Imperialibacter roseus strain P4T.</title>
        <authorList>
            <person name="Tizabi D.R."/>
            <person name="Bachvaroff T."/>
            <person name="Hill R.T."/>
        </authorList>
    </citation>
    <scope>NUCLEOTIDE SEQUENCE [LARGE SCALE GENOMIC DNA]</scope>
    <source>
        <strain evidence="9 10">P4T</strain>
    </source>
</reference>
<feature type="transmembrane region" description="Helical" evidence="7">
    <location>
        <begin position="261"/>
        <end position="279"/>
    </location>
</feature>
<gene>
    <name evidence="9" type="ORF">RT717_08390</name>
</gene>
<dbReference type="InterPro" id="IPR036890">
    <property type="entry name" value="HATPase_C_sf"/>
</dbReference>
<dbReference type="Pfam" id="PF00512">
    <property type="entry name" value="HisKA"/>
    <property type="match status" value="1"/>
</dbReference>
<proteinExistence type="predicted"/>
<name>A0ABZ0IUE3_9BACT</name>
<dbReference type="SUPFAM" id="SSF47384">
    <property type="entry name" value="Homodimeric domain of signal transducing histidine kinase"/>
    <property type="match status" value="1"/>
</dbReference>
<dbReference type="InterPro" id="IPR050736">
    <property type="entry name" value="Sensor_HK_Regulatory"/>
</dbReference>
<evidence type="ECO:0000256" key="5">
    <source>
        <dbReference type="ARBA" id="ARBA00022777"/>
    </source>
</evidence>
<keyword evidence="5 9" id="KW-0418">Kinase</keyword>
<evidence type="ECO:0000256" key="4">
    <source>
        <dbReference type="ARBA" id="ARBA00022679"/>
    </source>
</evidence>
<feature type="domain" description="Histidine kinase" evidence="8">
    <location>
        <begin position="298"/>
        <end position="516"/>
    </location>
</feature>
<evidence type="ECO:0000256" key="2">
    <source>
        <dbReference type="ARBA" id="ARBA00012438"/>
    </source>
</evidence>
<dbReference type="SMART" id="SM00387">
    <property type="entry name" value="HATPase_c"/>
    <property type="match status" value="1"/>
</dbReference>
<dbReference type="Proteomes" id="UP001302349">
    <property type="component" value="Chromosome"/>
</dbReference>
<dbReference type="SUPFAM" id="SSF55874">
    <property type="entry name" value="ATPase domain of HSP90 chaperone/DNA topoisomerase II/histidine kinase"/>
    <property type="match status" value="1"/>
</dbReference>
<feature type="transmembrane region" description="Helical" evidence="7">
    <location>
        <begin position="6"/>
        <end position="28"/>
    </location>
</feature>
<keyword evidence="4" id="KW-0808">Transferase</keyword>
<dbReference type="InterPro" id="IPR036097">
    <property type="entry name" value="HisK_dim/P_sf"/>
</dbReference>
<dbReference type="SMART" id="SM00388">
    <property type="entry name" value="HisKA"/>
    <property type="match status" value="1"/>
</dbReference>
<dbReference type="RefSeq" id="WP_317491288.1">
    <property type="nucleotide sequence ID" value="NZ_CP136051.1"/>
</dbReference>
<keyword evidence="7" id="KW-1133">Transmembrane helix</keyword>
<evidence type="ECO:0000256" key="6">
    <source>
        <dbReference type="ARBA" id="ARBA00023012"/>
    </source>
</evidence>
<keyword evidence="3" id="KW-0597">Phosphoprotein</keyword>
<dbReference type="GO" id="GO:0016301">
    <property type="term" value="F:kinase activity"/>
    <property type="evidence" value="ECO:0007669"/>
    <property type="project" value="UniProtKB-KW"/>
</dbReference>
<dbReference type="Gene3D" id="1.10.287.130">
    <property type="match status" value="1"/>
</dbReference>
<sequence length="518" mass="59007">MRTSFAKISFILVLVIVLPISVLVIFEVRSLNQSVAMMQAIYDKQIDTFLFSINQYSDDVVNSMTTRIDDAWSRKGAGEFPKEILEGYPGVSAIFFFPLEKSQKLAFYAKDEIPQQQLITLLENHIREDSALVKKMTGYRSAGFRKIEPYKVLAIEGERFNTLLMVLGENPDTYSLCVMIIRPSDFIEELIAPKMEQVAGEEFVLAASNKVTGELIYTTDSLMNNKARSKTIWLLPEYELEIYIPGNSIEMVMQERSNTNMIMIGMVSMVLLLGFAMVFRNIRAEMQLAQTKSDFVSNVSHEIRTPLSLISMFAETLMLGRVTTETRKKEYYEIIVKETGRLTNIVNKILNFSQIEANKKTYHLESVLLNDIVREVLHTYSFHLENKGFTYKVHFTDDLPNMMADTESVMEAIINLLDNAIKYSPDTKHLDISTERMEQWVVVAVKDQGVGIEEKKLKQIFDKFYRVTQGDIYNTQGAGLGLSIVKHIMEAHGGQISVESEPGKGSTFKLMFPILVKK</sequence>
<dbReference type="InterPro" id="IPR005467">
    <property type="entry name" value="His_kinase_dom"/>
</dbReference>
<dbReference type="EC" id="2.7.13.3" evidence="2"/>
<dbReference type="PANTHER" id="PTHR43711:SF1">
    <property type="entry name" value="HISTIDINE KINASE 1"/>
    <property type="match status" value="1"/>
</dbReference>
<evidence type="ECO:0000256" key="7">
    <source>
        <dbReference type="SAM" id="Phobius"/>
    </source>
</evidence>
<dbReference type="CDD" id="cd00075">
    <property type="entry name" value="HATPase"/>
    <property type="match status" value="1"/>
</dbReference>
<evidence type="ECO:0000259" key="8">
    <source>
        <dbReference type="PROSITE" id="PS50109"/>
    </source>
</evidence>
<dbReference type="EMBL" id="CP136051">
    <property type="protein sequence ID" value="WOK08653.1"/>
    <property type="molecule type" value="Genomic_DNA"/>
</dbReference>
<evidence type="ECO:0000313" key="9">
    <source>
        <dbReference type="EMBL" id="WOK08653.1"/>
    </source>
</evidence>
<dbReference type="Gene3D" id="3.30.565.10">
    <property type="entry name" value="Histidine kinase-like ATPase, C-terminal domain"/>
    <property type="match status" value="1"/>
</dbReference>
<accession>A0ABZ0IUE3</accession>
<keyword evidence="6" id="KW-0902">Two-component regulatory system</keyword>
<dbReference type="InterPro" id="IPR003594">
    <property type="entry name" value="HATPase_dom"/>
</dbReference>
<protein>
    <recommendedName>
        <fullName evidence="2">histidine kinase</fullName>
        <ecNumber evidence="2">2.7.13.3</ecNumber>
    </recommendedName>
</protein>
<keyword evidence="10" id="KW-1185">Reference proteome</keyword>
<evidence type="ECO:0000256" key="3">
    <source>
        <dbReference type="ARBA" id="ARBA00022553"/>
    </source>
</evidence>
<organism evidence="9 10">
    <name type="scientific">Imperialibacter roseus</name>
    <dbReference type="NCBI Taxonomy" id="1324217"/>
    <lineage>
        <taxon>Bacteria</taxon>
        <taxon>Pseudomonadati</taxon>
        <taxon>Bacteroidota</taxon>
        <taxon>Cytophagia</taxon>
        <taxon>Cytophagales</taxon>
        <taxon>Flammeovirgaceae</taxon>
        <taxon>Imperialibacter</taxon>
    </lineage>
</organism>
<dbReference type="InterPro" id="IPR004358">
    <property type="entry name" value="Sig_transdc_His_kin-like_C"/>
</dbReference>
<keyword evidence="7" id="KW-0472">Membrane</keyword>
<evidence type="ECO:0000256" key="1">
    <source>
        <dbReference type="ARBA" id="ARBA00000085"/>
    </source>
</evidence>
<evidence type="ECO:0000313" key="10">
    <source>
        <dbReference type="Proteomes" id="UP001302349"/>
    </source>
</evidence>
<dbReference type="CDD" id="cd00082">
    <property type="entry name" value="HisKA"/>
    <property type="match status" value="1"/>
</dbReference>
<comment type="catalytic activity">
    <reaction evidence="1">
        <text>ATP + protein L-histidine = ADP + protein N-phospho-L-histidine.</text>
        <dbReference type="EC" id="2.7.13.3"/>
    </reaction>
</comment>
<dbReference type="PROSITE" id="PS50109">
    <property type="entry name" value="HIS_KIN"/>
    <property type="match status" value="1"/>
</dbReference>
<dbReference type="PRINTS" id="PR00344">
    <property type="entry name" value="BCTRLSENSOR"/>
</dbReference>
<dbReference type="PANTHER" id="PTHR43711">
    <property type="entry name" value="TWO-COMPONENT HISTIDINE KINASE"/>
    <property type="match status" value="1"/>
</dbReference>
<dbReference type="InterPro" id="IPR003661">
    <property type="entry name" value="HisK_dim/P_dom"/>
</dbReference>
<keyword evidence="7" id="KW-0812">Transmembrane</keyword>
<dbReference type="Pfam" id="PF02518">
    <property type="entry name" value="HATPase_c"/>
    <property type="match status" value="1"/>
</dbReference>